<accession>A0A502EU55</accession>
<sequence length="336" mass="37567">MLNNKTVLITGGTGSLGKALTKHIFETYPSVKKVIIFSRDEQKQFQMAQEYPLDKYPQIRFFLGDVRDEQRLIRAFQGVDYVIHAAAMKHVHLAEYNPDECIKTNIGGAQNVINAAMQTNVQNVVALSTDKACAPINLYGATKLTSDKLFVAANNIKGFNPIKFSVVRYGNVMGSNGSVIPFFINKKKEGKLPITDIAMTRFNISLQGGVDMVMHAMENAWGGEIFIPKIPSYKITDVAKAVAPDCLIEVVGIRPGEKIHEEMITASDSFYTYDLGKYYTILPSVPSFKLDQYLSHFNAKKVEEGFNYNSGSNEDWETVETLRSLIKEHVDANFEL</sequence>
<dbReference type="InterPro" id="IPR003869">
    <property type="entry name" value="Polysac_CapD-like"/>
</dbReference>
<dbReference type="GO" id="GO:0016829">
    <property type="term" value="F:lyase activity"/>
    <property type="evidence" value="ECO:0007669"/>
    <property type="project" value="UniProtKB-KW"/>
</dbReference>
<dbReference type="AlphaFoldDB" id="A0A502EU55"/>
<evidence type="ECO:0000256" key="1">
    <source>
        <dbReference type="ARBA" id="ARBA00007430"/>
    </source>
</evidence>
<dbReference type="SUPFAM" id="SSF51735">
    <property type="entry name" value="NAD(P)-binding Rossmann-fold domains"/>
    <property type="match status" value="1"/>
</dbReference>
<comment type="similarity">
    <text evidence="1">Belongs to the polysaccharide synthase family.</text>
</comment>
<name>A0A502EU55_9FLAO</name>
<feature type="domain" description="Polysaccharide biosynthesis protein CapD-like" evidence="2">
    <location>
        <begin position="7"/>
        <end position="281"/>
    </location>
</feature>
<dbReference type="RefSeq" id="WP_140507321.1">
    <property type="nucleotide sequence ID" value="NZ_RCZH01000007.1"/>
</dbReference>
<keyword evidence="3" id="KW-0456">Lyase</keyword>
<dbReference type="Gene3D" id="3.40.50.720">
    <property type="entry name" value="NAD(P)-binding Rossmann-like Domain"/>
    <property type="match status" value="1"/>
</dbReference>
<evidence type="ECO:0000313" key="3">
    <source>
        <dbReference type="EMBL" id="TPG40080.1"/>
    </source>
</evidence>
<evidence type="ECO:0000259" key="2">
    <source>
        <dbReference type="Pfam" id="PF02719"/>
    </source>
</evidence>
<evidence type="ECO:0000313" key="4">
    <source>
        <dbReference type="Proteomes" id="UP000319700"/>
    </source>
</evidence>
<dbReference type="PANTHER" id="PTHR43318">
    <property type="entry name" value="UDP-N-ACETYLGLUCOSAMINE 4,6-DEHYDRATASE"/>
    <property type="match status" value="1"/>
</dbReference>
<dbReference type="EC" id="4.2.1.115" evidence="3"/>
<dbReference type="Proteomes" id="UP000319700">
    <property type="component" value="Unassembled WGS sequence"/>
</dbReference>
<dbReference type="InterPro" id="IPR020025">
    <property type="entry name" value="PseB"/>
</dbReference>
<dbReference type="OrthoDB" id="9803111at2"/>
<dbReference type="PANTHER" id="PTHR43318:SF2">
    <property type="entry name" value="UDP-N-ACETYLGLUCOSAMINE 4,6-DEHYDRATASE (INVERTING)"/>
    <property type="match status" value="1"/>
</dbReference>
<comment type="caution">
    <text evidence="3">The sequence shown here is derived from an EMBL/GenBank/DDBJ whole genome shotgun (WGS) entry which is preliminary data.</text>
</comment>
<dbReference type="Pfam" id="PF02719">
    <property type="entry name" value="Polysacc_synt_2"/>
    <property type="match status" value="1"/>
</dbReference>
<reference evidence="3 4" key="1">
    <citation type="journal article" date="2019" name="Environ. Microbiol.">
        <title>Species interactions and distinct microbial communities in high Arctic permafrost affected cryosols are associated with the CH4 and CO2 gas fluxes.</title>
        <authorList>
            <person name="Altshuler I."/>
            <person name="Hamel J."/>
            <person name="Turney S."/>
            <person name="Magnuson E."/>
            <person name="Levesque R."/>
            <person name="Greer C."/>
            <person name="Whyte L.G."/>
        </authorList>
    </citation>
    <scope>NUCLEOTIDE SEQUENCE [LARGE SCALE GENOMIC DNA]</scope>
    <source>
        <strain evidence="3 4">42</strain>
    </source>
</reference>
<dbReference type="NCBIfam" id="TIGR03589">
    <property type="entry name" value="PseB"/>
    <property type="match status" value="1"/>
</dbReference>
<dbReference type="CDD" id="cd05237">
    <property type="entry name" value="UDP_invert_4-6DH_SDR_e"/>
    <property type="match status" value="1"/>
</dbReference>
<dbReference type="InterPro" id="IPR036291">
    <property type="entry name" value="NAD(P)-bd_dom_sf"/>
</dbReference>
<gene>
    <name evidence="3" type="primary">pseB</name>
    <name evidence="3" type="ORF">EAH81_12325</name>
</gene>
<dbReference type="EMBL" id="RCZH01000007">
    <property type="protein sequence ID" value="TPG40080.1"/>
    <property type="molecule type" value="Genomic_DNA"/>
</dbReference>
<keyword evidence="4" id="KW-1185">Reference proteome</keyword>
<protein>
    <submittedName>
        <fullName evidence="3">UDP-N-acetylglucosamine 4,6-dehydratase (Inverting)</fullName>
        <ecNumber evidence="3">4.2.1.115</ecNumber>
    </submittedName>
</protein>
<dbReference type="InterPro" id="IPR051203">
    <property type="entry name" value="Polysaccharide_Synthase-Rel"/>
</dbReference>
<organism evidence="3 4">
    <name type="scientific">Flavobacterium pectinovorum</name>
    <dbReference type="NCBI Taxonomy" id="29533"/>
    <lineage>
        <taxon>Bacteria</taxon>
        <taxon>Pseudomonadati</taxon>
        <taxon>Bacteroidota</taxon>
        <taxon>Flavobacteriia</taxon>
        <taxon>Flavobacteriales</taxon>
        <taxon>Flavobacteriaceae</taxon>
        <taxon>Flavobacterium</taxon>
    </lineage>
</organism>
<proteinExistence type="inferred from homology"/>